<dbReference type="Proteomes" id="UP000230557">
    <property type="component" value="Unassembled WGS sequence"/>
</dbReference>
<dbReference type="AlphaFoldDB" id="A0A2H0VES5"/>
<feature type="domain" description="Bacterial type II secretion system protein E" evidence="2">
    <location>
        <begin position="8"/>
        <end position="279"/>
    </location>
</feature>
<proteinExistence type="inferred from homology"/>
<dbReference type="Pfam" id="PF00437">
    <property type="entry name" value="T2SSE"/>
    <property type="match status" value="1"/>
</dbReference>
<dbReference type="InterPro" id="IPR001482">
    <property type="entry name" value="T2SS/T4SS_dom"/>
</dbReference>
<organism evidence="3 4">
    <name type="scientific">Candidatus Doudnabacteria bacterium CG10_big_fil_rev_8_21_14_0_10_41_10</name>
    <dbReference type="NCBI Taxonomy" id="1974551"/>
    <lineage>
        <taxon>Bacteria</taxon>
        <taxon>Candidatus Doudnaibacteriota</taxon>
    </lineage>
</organism>
<evidence type="ECO:0000256" key="1">
    <source>
        <dbReference type="ARBA" id="ARBA00006611"/>
    </source>
</evidence>
<dbReference type="CDD" id="cd01131">
    <property type="entry name" value="PilT"/>
    <property type="match status" value="1"/>
</dbReference>
<evidence type="ECO:0000259" key="2">
    <source>
        <dbReference type="Pfam" id="PF00437"/>
    </source>
</evidence>
<protein>
    <submittedName>
        <fullName evidence="3">Type IV pili twitching motility protein PilT</fullName>
    </submittedName>
</protein>
<dbReference type="Gene3D" id="3.30.450.90">
    <property type="match status" value="1"/>
</dbReference>
<comment type="caution">
    <text evidence="3">The sequence shown here is derived from an EMBL/GenBank/DDBJ whole genome shotgun (WGS) entry which is preliminary data.</text>
</comment>
<name>A0A2H0VES5_9BACT</name>
<gene>
    <name evidence="3" type="ORF">COT91_00530</name>
</gene>
<dbReference type="InterPro" id="IPR050921">
    <property type="entry name" value="T4SS_GSP_E_ATPase"/>
</dbReference>
<dbReference type="InterPro" id="IPR027417">
    <property type="entry name" value="P-loop_NTPase"/>
</dbReference>
<dbReference type="GO" id="GO:0005524">
    <property type="term" value="F:ATP binding"/>
    <property type="evidence" value="ECO:0007669"/>
    <property type="project" value="InterPro"/>
</dbReference>
<evidence type="ECO:0000313" key="3">
    <source>
        <dbReference type="EMBL" id="PIR97624.1"/>
    </source>
</evidence>
<dbReference type="PANTHER" id="PTHR30486:SF16">
    <property type="entry name" value="TWITCHING MOTILITY PROTEIN PILT"/>
    <property type="match status" value="1"/>
</dbReference>
<comment type="similarity">
    <text evidence="1">Belongs to the GSP E family.</text>
</comment>
<dbReference type="NCBIfam" id="TIGR01420">
    <property type="entry name" value="pilT_fam"/>
    <property type="match status" value="1"/>
</dbReference>
<evidence type="ECO:0000313" key="4">
    <source>
        <dbReference type="Proteomes" id="UP000230557"/>
    </source>
</evidence>
<sequence length="357" mass="40013">MYKNSELALNKLLSNMLEKDASDLHLLAGKPPIYRVHSVLLELKDHDVLTPENIESLCSVLVPKQKKDMLEKIRQTDFSYPFKENHRLRVNAYYQKSTLAVSIRMIPNKIKSLQELNLPKALEKFTKVKQGLVIVSGPTGHGKSTAIASIIDKINHERAEHIVTFEDPIEYVFVPDKSIISQREVLEDTVSFQSGLRSVLREDPNVVMVGEMRDFESIAATVTVAETGHLVFATLHTNDAAQSIDRLVDVFPPHQQQQIRNQLSSILLGIVSIRLLPKIGGGLIPATELLFADSAVRNVIRDNRAYEIYNIIHSSGAKGMVSLDRYLSELVKKGLVTFDDAQAYSLDNEIFSSLVSR</sequence>
<dbReference type="EMBL" id="PFAJ01000006">
    <property type="protein sequence ID" value="PIR97624.1"/>
    <property type="molecule type" value="Genomic_DNA"/>
</dbReference>
<dbReference type="PANTHER" id="PTHR30486">
    <property type="entry name" value="TWITCHING MOTILITY PROTEIN PILT"/>
    <property type="match status" value="1"/>
</dbReference>
<dbReference type="Gene3D" id="3.40.50.300">
    <property type="entry name" value="P-loop containing nucleotide triphosphate hydrolases"/>
    <property type="match status" value="1"/>
</dbReference>
<reference evidence="4" key="1">
    <citation type="submission" date="2017-09" db="EMBL/GenBank/DDBJ databases">
        <title>Depth-based differentiation of microbial function through sediment-hosted aquifers and enrichment of novel symbionts in the deep terrestrial subsurface.</title>
        <authorList>
            <person name="Probst A.J."/>
            <person name="Ladd B."/>
            <person name="Jarett J.K."/>
            <person name="Geller-Mcgrath D.E."/>
            <person name="Sieber C.M.K."/>
            <person name="Emerson J.B."/>
            <person name="Anantharaman K."/>
            <person name="Thomas B.C."/>
            <person name="Malmstrom R."/>
            <person name="Stieglmeier M."/>
            <person name="Klingl A."/>
            <person name="Woyke T."/>
            <person name="Ryan C.M."/>
            <person name="Banfield J.F."/>
        </authorList>
    </citation>
    <scope>NUCLEOTIDE SEQUENCE [LARGE SCALE GENOMIC DNA]</scope>
</reference>
<accession>A0A2H0VES5</accession>
<dbReference type="GO" id="GO:0016887">
    <property type="term" value="F:ATP hydrolysis activity"/>
    <property type="evidence" value="ECO:0007669"/>
    <property type="project" value="InterPro"/>
</dbReference>
<dbReference type="SUPFAM" id="SSF52540">
    <property type="entry name" value="P-loop containing nucleoside triphosphate hydrolases"/>
    <property type="match status" value="1"/>
</dbReference>
<dbReference type="InterPro" id="IPR006321">
    <property type="entry name" value="PilT/PilU"/>
</dbReference>